<feature type="region of interest" description="Disordered" evidence="1">
    <location>
        <begin position="53"/>
        <end position="85"/>
    </location>
</feature>
<dbReference type="KEGG" id="mno:Mnod_1553"/>
<organism evidence="3 4">
    <name type="scientific">Methylobacterium nodulans (strain LMG 21967 / CNCM I-2342 / ORS 2060)</name>
    <dbReference type="NCBI Taxonomy" id="460265"/>
    <lineage>
        <taxon>Bacteria</taxon>
        <taxon>Pseudomonadati</taxon>
        <taxon>Pseudomonadota</taxon>
        <taxon>Alphaproteobacteria</taxon>
        <taxon>Hyphomicrobiales</taxon>
        <taxon>Methylobacteriaceae</taxon>
        <taxon>Methylobacterium</taxon>
    </lineage>
</organism>
<name>B8INL9_METNO</name>
<dbReference type="Proteomes" id="UP000008207">
    <property type="component" value="Chromosome"/>
</dbReference>
<gene>
    <name evidence="3" type="ordered locus">Mnod_1553</name>
</gene>
<dbReference type="HOGENOM" id="CLU_192203_0_0_5"/>
<dbReference type="RefSeq" id="WP_015928240.1">
    <property type="nucleotide sequence ID" value="NC_011894.1"/>
</dbReference>
<feature type="signal peptide" evidence="2">
    <location>
        <begin position="1"/>
        <end position="24"/>
    </location>
</feature>
<dbReference type="eggNOG" id="ENOG502ZZ0U">
    <property type="taxonomic scope" value="Bacteria"/>
</dbReference>
<evidence type="ECO:0000313" key="3">
    <source>
        <dbReference type="EMBL" id="ACL56545.1"/>
    </source>
</evidence>
<dbReference type="AlphaFoldDB" id="B8INL9"/>
<accession>B8INL9</accession>
<feature type="compositionally biased region" description="Basic and acidic residues" evidence="1">
    <location>
        <begin position="67"/>
        <end position="85"/>
    </location>
</feature>
<evidence type="ECO:0000313" key="4">
    <source>
        <dbReference type="Proteomes" id="UP000008207"/>
    </source>
</evidence>
<dbReference type="EMBL" id="CP001349">
    <property type="protein sequence ID" value="ACL56545.1"/>
    <property type="molecule type" value="Genomic_DNA"/>
</dbReference>
<sequence length="85" mass="8820">MMRHTLIALAALATVAGVSTASRAEDTTVIHRDGPAGTVVDRSTTGTVEKKTVTHSSDGVGCGSKTVHKENDLGESKTVHKESCD</sequence>
<reference evidence="3 4" key="1">
    <citation type="submission" date="2009-01" db="EMBL/GenBank/DDBJ databases">
        <title>Complete sequence of chromosome of Methylobacterium nodulans ORS 2060.</title>
        <authorList>
            <consortium name="US DOE Joint Genome Institute"/>
            <person name="Lucas S."/>
            <person name="Copeland A."/>
            <person name="Lapidus A."/>
            <person name="Glavina del Rio T."/>
            <person name="Dalin E."/>
            <person name="Tice H."/>
            <person name="Bruce D."/>
            <person name="Goodwin L."/>
            <person name="Pitluck S."/>
            <person name="Sims D."/>
            <person name="Brettin T."/>
            <person name="Detter J.C."/>
            <person name="Han C."/>
            <person name="Larimer F."/>
            <person name="Land M."/>
            <person name="Hauser L."/>
            <person name="Kyrpides N."/>
            <person name="Ivanova N."/>
            <person name="Marx C.J."/>
            <person name="Richardson P."/>
        </authorList>
    </citation>
    <scope>NUCLEOTIDE SEQUENCE [LARGE SCALE GENOMIC DNA]</scope>
    <source>
        <strain evidence="4">LMG 21967 / CNCM I-2342 / ORS 2060</strain>
    </source>
</reference>
<keyword evidence="4" id="KW-1185">Reference proteome</keyword>
<protein>
    <submittedName>
        <fullName evidence="3">Uncharacterized protein</fullName>
    </submittedName>
</protein>
<keyword evidence="2" id="KW-0732">Signal</keyword>
<proteinExistence type="predicted"/>
<evidence type="ECO:0000256" key="1">
    <source>
        <dbReference type="SAM" id="MobiDB-lite"/>
    </source>
</evidence>
<evidence type="ECO:0000256" key="2">
    <source>
        <dbReference type="SAM" id="SignalP"/>
    </source>
</evidence>
<feature type="chain" id="PRO_5002872035" evidence="2">
    <location>
        <begin position="25"/>
        <end position="85"/>
    </location>
</feature>